<dbReference type="InterPro" id="IPR050097">
    <property type="entry name" value="Ferredoxin-NADP_redctase_2"/>
</dbReference>
<dbReference type="PANTHER" id="PTHR48105">
    <property type="entry name" value="THIOREDOXIN REDUCTASE 1-RELATED-RELATED"/>
    <property type="match status" value="1"/>
</dbReference>
<accession>A0A1N7HAC0</accession>
<proteinExistence type="predicted"/>
<keyword evidence="1" id="KW-0285">Flavoprotein</keyword>
<sequence length="324" mass="33877">MDVVVIGGGAAGLSAAITLGRSLRSVVVIDAGSPRNAPADGVHNFLTRDGMPPGELVDVGREELARYGGRFVTGKAVSAAVTDDGFTVRLASGEQISARRIIDATGLTDELPDVTGVRERWGRDVMHCPYCHGWEVRGRRLVILGSGPMSGHQALLLRQWSDDITYLVNTAPTPTPEQREQLAARDIRVVEGAATELVVAPDATGGDAITGVRLDDGTVVDCEIVVVGPRMVARSAVLDALGVGRADHPLGPAVADVYAADPMGRTDVLGVWVAGNARNAQGGVINAAAEGFTAASMLNMDLVLEETEAAVRQRRSATPARCTS</sequence>
<evidence type="ECO:0000256" key="3">
    <source>
        <dbReference type="ARBA" id="ARBA00048132"/>
    </source>
</evidence>
<dbReference type="PRINTS" id="PR00469">
    <property type="entry name" value="PNDRDTASEII"/>
</dbReference>
<dbReference type="Proteomes" id="UP000186218">
    <property type="component" value="Unassembled WGS sequence"/>
</dbReference>
<dbReference type="Pfam" id="PF07992">
    <property type="entry name" value="Pyr_redox_2"/>
    <property type="match status" value="1"/>
</dbReference>
<dbReference type="STRING" id="1344003.SAMN05445060_3782"/>
<dbReference type="InterPro" id="IPR023753">
    <property type="entry name" value="FAD/NAD-binding_dom"/>
</dbReference>
<keyword evidence="2" id="KW-0560">Oxidoreductase</keyword>
<dbReference type="PRINTS" id="PR00368">
    <property type="entry name" value="FADPNR"/>
</dbReference>
<comment type="catalytic activity">
    <reaction evidence="3">
        <text>[thioredoxin]-dithiol + NADP(+) = [thioredoxin]-disulfide + NADPH + H(+)</text>
        <dbReference type="Rhea" id="RHEA:20345"/>
        <dbReference type="Rhea" id="RHEA-COMP:10698"/>
        <dbReference type="Rhea" id="RHEA-COMP:10700"/>
        <dbReference type="ChEBI" id="CHEBI:15378"/>
        <dbReference type="ChEBI" id="CHEBI:29950"/>
        <dbReference type="ChEBI" id="CHEBI:50058"/>
        <dbReference type="ChEBI" id="CHEBI:57783"/>
        <dbReference type="ChEBI" id="CHEBI:58349"/>
        <dbReference type="EC" id="1.8.1.9"/>
    </reaction>
</comment>
<protein>
    <submittedName>
        <fullName evidence="5">Thioredoxin reductase</fullName>
    </submittedName>
</protein>
<gene>
    <name evidence="5" type="ORF">SAMN05445060_3782</name>
</gene>
<dbReference type="InterPro" id="IPR036188">
    <property type="entry name" value="FAD/NAD-bd_sf"/>
</dbReference>
<evidence type="ECO:0000313" key="6">
    <source>
        <dbReference type="Proteomes" id="UP000186218"/>
    </source>
</evidence>
<evidence type="ECO:0000256" key="1">
    <source>
        <dbReference type="ARBA" id="ARBA00022630"/>
    </source>
</evidence>
<dbReference type="GO" id="GO:0004791">
    <property type="term" value="F:thioredoxin-disulfide reductase (NADPH) activity"/>
    <property type="evidence" value="ECO:0007669"/>
    <property type="project" value="UniProtKB-EC"/>
</dbReference>
<dbReference type="AlphaFoldDB" id="A0A1N7HAC0"/>
<dbReference type="EMBL" id="FTNT01000013">
    <property type="protein sequence ID" value="SIS21588.1"/>
    <property type="molecule type" value="Genomic_DNA"/>
</dbReference>
<keyword evidence="6" id="KW-1185">Reference proteome</keyword>
<evidence type="ECO:0000256" key="2">
    <source>
        <dbReference type="ARBA" id="ARBA00023002"/>
    </source>
</evidence>
<dbReference type="SUPFAM" id="SSF51905">
    <property type="entry name" value="FAD/NAD(P)-binding domain"/>
    <property type="match status" value="2"/>
</dbReference>
<feature type="domain" description="FAD/NAD(P)-binding" evidence="4">
    <location>
        <begin position="1"/>
        <end position="291"/>
    </location>
</feature>
<evidence type="ECO:0000313" key="5">
    <source>
        <dbReference type="EMBL" id="SIS21588.1"/>
    </source>
</evidence>
<evidence type="ECO:0000259" key="4">
    <source>
        <dbReference type="Pfam" id="PF07992"/>
    </source>
</evidence>
<reference evidence="5 6" key="1">
    <citation type="submission" date="2017-01" db="EMBL/GenBank/DDBJ databases">
        <authorList>
            <person name="Mah S.A."/>
            <person name="Swanson W.J."/>
            <person name="Moy G.W."/>
            <person name="Vacquier V.D."/>
        </authorList>
    </citation>
    <scope>NUCLEOTIDE SEQUENCE [LARGE SCALE GENOMIC DNA]</scope>
    <source>
        <strain evidence="5 6">CPCC 203464</strain>
    </source>
</reference>
<organism evidence="5 6">
    <name type="scientific">Williamsia sterculiae</name>
    <dbReference type="NCBI Taxonomy" id="1344003"/>
    <lineage>
        <taxon>Bacteria</taxon>
        <taxon>Bacillati</taxon>
        <taxon>Actinomycetota</taxon>
        <taxon>Actinomycetes</taxon>
        <taxon>Mycobacteriales</taxon>
        <taxon>Nocardiaceae</taxon>
        <taxon>Williamsia</taxon>
    </lineage>
</organism>
<name>A0A1N7HAC0_9NOCA</name>
<dbReference type="Gene3D" id="3.50.50.60">
    <property type="entry name" value="FAD/NAD(P)-binding domain"/>
    <property type="match status" value="2"/>
</dbReference>